<evidence type="ECO:0008006" key="3">
    <source>
        <dbReference type="Google" id="ProtNLM"/>
    </source>
</evidence>
<dbReference type="Proteomes" id="UP001219957">
    <property type="component" value="Chromosome"/>
</dbReference>
<keyword evidence="2" id="KW-1185">Reference proteome</keyword>
<evidence type="ECO:0000313" key="1">
    <source>
        <dbReference type="EMBL" id="WED55603.1"/>
    </source>
</evidence>
<dbReference type="RefSeq" id="WP_214815379.1">
    <property type="nucleotide sequence ID" value="NZ_CP109617.1"/>
</dbReference>
<evidence type="ECO:0000313" key="2">
    <source>
        <dbReference type="Proteomes" id="UP001219957"/>
    </source>
</evidence>
<name>A0ABY8B3H6_9BACL</name>
<organism evidence="1 2">
    <name type="scientific">Exiguobacterium profundum</name>
    <dbReference type="NCBI Taxonomy" id="307643"/>
    <lineage>
        <taxon>Bacteria</taxon>
        <taxon>Bacillati</taxon>
        <taxon>Bacillota</taxon>
        <taxon>Bacilli</taxon>
        <taxon>Bacillales</taxon>
        <taxon>Bacillales Family XII. Incertae Sedis</taxon>
        <taxon>Exiguobacterium</taxon>
    </lineage>
</organism>
<reference evidence="1 2" key="1">
    <citation type="submission" date="2022-10" db="EMBL/GenBank/DDBJ databases">
        <title>Complete genome sequence of Exiguobacterium profundum TSS-3 isolated from an extremely saline-alkaline spring located in Ixtapa, Chiapas-Mexico.</title>
        <authorList>
            <person name="Rincon-Rosales R."/>
            <person name="Rogel M.A."/>
            <person name="Rincon-Molina C.I."/>
            <person name="Guerrero G."/>
            <person name="Manzano-Gomez L.A."/>
            <person name="Lopez-Lopez A."/>
            <person name="Rincon Molina F.A."/>
            <person name="Martinez-Romero E."/>
        </authorList>
    </citation>
    <scope>NUCLEOTIDE SEQUENCE [LARGE SCALE GENOMIC DNA]</scope>
    <source>
        <strain evidence="1 2">TSS-3</strain>
    </source>
</reference>
<sequence>MSKRIFLLTIVSGLIVVSIAVGVGLYTYTNIQAGDSYENAEKEMNRYITMNDWYAYEFHNREESILSFYSNEDRSVIGLAEIDVTTGNSGSVTKQVTPDQPFDFVVLEDGETEYIGVRLNDRPEEVVYLRLNGDNFSKDFLVNDPENEGYAMTYVIETTKRSDGVWSLETLDAKKQVIHSSELTE</sequence>
<dbReference type="EMBL" id="CP109617">
    <property type="protein sequence ID" value="WED55603.1"/>
    <property type="molecule type" value="Genomic_DNA"/>
</dbReference>
<proteinExistence type="predicted"/>
<gene>
    <name evidence="1" type="ORF">OE059_01760</name>
</gene>
<accession>A0ABY8B3H6</accession>
<protein>
    <recommendedName>
        <fullName evidence="3">FixH family protein</fullName>
    </recommendedName>
</protein>